<proteinExistence type="predicted"/>
<dbReference type="SMART" id="SM00345">
    <property type="entry name" value="HTH_GNTR"/>
    <property type="match status" value="1"/>
</dbReference>
<dbReference type="InterPro" id="IPR008920">
    <property type="entry name" value="TF_FadR/GntR_C"/>
</dbReference>
<dbReference type="AlphaFoldDB" id="A0A1I2MG17"/>
<dbReference type="Gene3D" id="1.20.120.530">
    <property type="entry name" value="GntR ligand-binding domain-like"/>
    <property type="match status" value="1"/>
</dbReference>
<keyword evidence="7" id="KW-1185">Reference proteome</keyword>
<dbReference type="PANTHER" id="PTHR43537:SF24">
    <property type="entry name" value="GLUCONATE OPERON TRANSCRIPTIONAL REPRESSOR"/>
    <property type="match status" value="1"/>
</dbReference>
<dbReference type="Proteomes" id="UP000198589">
    <property type="component" value="Unassembled WGS sequence"/>
</dbReference>
<organism evidence="6 7">
    <name type="scientific">Blastococcus tunisiensis</name>
    <dbReference type="NCBI Taxonomy" id="1798228"/>
    <lineage>
        <taxon>Bacteria</taxon>
        <taxon>Bacillati</taxon>
        <taxon>Actinomycetota</taxon>
        <taxon>Actinomycetes</taxon>
        <taxon>Geodermatophilales</taxon>
        <taxon>Geodermatophilaceae</taxon>
        <taxon>Blastococcus</taxon>
    </lineage>
</organism>
<evidence type="ECO:0000256" key="1">
    <source>
        <dbReference type="ARBA" id="ARBA00023015"/>
    </source>
</evidence>
<keyword evidence="3" id="KW-0804">Transcription</keyword>
<accession>A0A1I2MG17</accession>
<keyword evidence="2 6" id="KW-0238">DNA-binding</keyword>
<dbReference type="SUPFAM" id="SSF46785">
    <property type="entry name" value="Winged helix' DNA-binding domain"/>
    <property type="match status" value="1"/>
</dbReference>
<dbReference type="SMART" id="SM00895">
    <property type="entry name" value="FCD"/>
    <property type="match status" value="1"/>
</dbReference>
<dbReference type="InterPro" id="IPR000524">
    <property type="entry name" value="Tscrpt_reg_HTH_GntR"/>
</dbReference>
<name>A0A1I2MG17_9ACTN</name>
<protein>
    <submittedName>
        <fullName evidence="6">DNA-binding transcriptional regulator, GntR family</fullName>
    </submittedName>
</protein>
<dbReference type="GO" id="GO:0003677">
    <property type="term" value="F:DNA binding"/>
    <property type="evidence" value="ECO:0007669"/>
    <property type="project" value="UniProtKB-KW"/>
</dbReference>
<dbReference type="InterPro" id="IPR036388">
    <property type="entry name" value="WH-like_DNA-bd_sf"/>
</dbReference>
<dbReference type="Gene3D" id="1.10.10.10">
    <property type="entry name" value="Winged helix-like DNA-binding domain superfamily/Winged helix DNA-binding domain"/>
    <property type="match status" value="1"/>
</dbReference>
<dbReference type="PANTHER" id="PTHR43537">
    <property type="entry name" value="TRANSCRIPTIONAL REGULATOR, GNTR FAMILY"/>
    <property type="match status" value="1"/>
</dbReference>
<evidence type="ECO:0000256" key="2">
    <source>
        <dbReference type="ARBA" id="ARBA00023125"/>
    </source>
</evidence>
<dbReference type="GO" id="GO:0003700">
    <property type="term" value="F:DNA-binding transcription factor activity"/>
    <property type="evidence" value="ECO:0007669"/>
    <property type="project" value="InterPro"/>
</dbReference>
<dbReference type="InterPro" id="IPR036390">
    <property type="entry name" value="WH_DNA-bd_sf"/>
</dbReference>
<reference evidence="7" key="1">
    <citation type="submission" date="2016-10" db="EMBL/GenBank/DDBJ databases">
        <authorList>
            <person name="Varghese N."/>
            <person name="Submissions S."/>
        </authorList>
    </citation>
    <scope>NUCLEOTIDE SEQUENCE [LARGE SCALE GENOMIC DNA]</scope>
    <source>
        <strain evidence="7">DSM 46838</strain>
    </source>
</reference>
<dbReference type="EMBL" id="FOND01000032">
    <property type="protein sequence ID" value="SFF90455.1"/>
    <property type="molecule type" value="Genomic_DNA"/>
</dbReference>
<evidence type="ECO:0000313" key="7">
    <source>
        <dbReference type="Proteomes" id="UP000198589"/>
    </source>
</evidence>
<dbReference type="Pfam" id="PF07729">
    <property type="entry name" value="FCD"/>
    <property type="match status" value="1"/>
</dbReference>
<feature type="domain" description="HTH gntR-type" evidence="5">
    <location>
        <begin position="37"/>
        <end position="104"/>
    </location>
</feature>
<dbReference type="PROSITE" id="PS50949">
    <property type="entry name" value="HTH_GNTR"/>
    <property type="match status" value="1"/>
</dbReference>
<feature type="region of interest" description="Disordered" evidence="4">
    <location>
        <begin position="1"/>
        <end position="25"/>
    </location>
</feature>
<evidence type="ECO:0000259" key="5">
    <source>
        <dbReference type="PROSITE" id="PS50949"/>
    </source>
</evidence>
<sequence length="261" mass="28176">MRAVMSDYASTMAGDPTHSSPGSLDDVSMMPAVDPYLRRGTAAYRQIKEQLLDGRWTAGDRLSVEMFKSALGVSKQPIMEALRRLSADGLVEIVPQVGCRVASYGPQDVGDFFTLFGAFEGAITAVAAERRTAADLLALDEVHARIGDLCSAQDTGARAHAYRVFNREFHGVIHRMARSDMVEEMSLRMWDLSDFLINTAGIPQPLSSALDDRHADHEQIRVALASGDAAGARAAMERHIVGTLAVIQSEADTEAVRAAGS</sequence>
<gene>
    <name evidence="6" type="ORF">SAMN05216574_1327</name>
</gene>
<keyword evidence="1" id="KW-0805">Transcription regulation</keyword>
<dbReference type="Pfam" id="PF00392">
    <property type="entry name" value="GntR"/>
    <property type="match status" value="1"/>
</dbReference>
<evidence type="ECO:0000256" key="3">
    <source>
        <dbReference type="ARBA" id="ARBA00023163"/>
    </source>
</evidence>
<dbReference type="SUPFAM" id="SSF48008">
    <property type="entry name" value="GntR ligand-binding domain-like"/>
    <property type="match status" value="1"/>
</dbReference>
<dbReference type="STRING" id="1798228.SAMN05216574_1327"/>
<dbReference type="InterPro" id="IPR011711">
    <property type="entry name" value="GntR_C"/>
</dbReference>
<evidence type="ECO:0000256" key="4">
    <source>
        <dbReference type="SAM" id="MobiDB-lite"/>
    </source>
</evidence>
<dbReference type="CDD" id="cd07377">
    <property type="entry name" value="WHTH_GntR"/>
    <property type="match status" value="1"/>
</dbReference>
<evidence type="ECO:0000313" key="6">
    <source>
        <dbReference type="EMBL" id="SFF90455.1"/>
    </source>
</evidence>